<comment type="caution">
    <text evidence="1">The sequence shown here is derived from an EMBL/GenBank/DDBJ whole genome shotgun (WGS) entry which is preliminary data.</text>
</comment>
<dbReference type="AlphaFoldDB" id="A0A9W9K2B5"/>
<keyword evidence="2" id="KW-1185">Reference proteome</keyword>
<evidence type="ECO:0000313" key="2">
    <source>
        <dbReference type="Proteomes" id="UP001149074"/>
    </source>
</evidence>
<reference evidence="1" key="2">
    <citation type="journal article" date="2023" name="IMA Fungus">
        <title>Comparative genomic study of the Penicillium genus elucidates a diverse pangenome and 15 lateral gene transfer events.</title>
        <authorList>
            <person name="Petersen C."/>
            <person name="Sorensen T."/>
            <person name="Nielsen M.R."/>
            <person name="Sondergaard T.E."/>
            <person name="Sorensen J.L."/>
            <person name="Fitzpatrick D.A."/>
            <person name="Frisvad J.C."/>
            <person name="Nielsen K.L."/>
        </authorList>
    </citation>
    <scope>NUCLEOTIDE SEQUENCE</scope>
    <source>
        <strain evidence="1">IBT 30761</strain>
    </source>
</reference>
<dbReference type="Proteomes" id="UP001149074">
    <property type="component" value="Unassembled WGS sequence"/>
</dbReference>
<organism evidence="1 2">
    <name type="scientific">Penicillium argentinense</name>
    <dbReference type="NCBI Taxonomy" id="1131581"/>
    <lineage>
        <taxon>Eukaryota</taxon>
        <taxon>Fungi</taxon>
        <taxon>Dikarya</taxon>
        <taxon>Ascomycota</taxon>
        <taxon>Pezizomycotina</taxon>
        <taxon>Eurotiomycetes</taxon>
        <taxon>Eurotiomycetidae</taxon>
        <taxon>Eurotiales</taxon>
        <taxon>Aspergillaceae</taxon>
        <taxon>Penicillium</taxon>
    </lineage>
</organism>
<reference evidence="1" key="1">
    <citation type="submission" date="2022-11" db="EMBL/GenBank/DDBJ databases">
        <authorList>
            <person name="Petersen C."/>
        </authorList>
    </citation>
    <scope>NUCLEOTIDE SEQUENCE</scope>
    <source>
        <strain evidence="1">IBT 30761</strain>
    </source>
</reference>
<dbReference type="RefSeq" id="XP_056472520.1">
    <property type="nucleotide sequence ID" value="XM_056621714.1"/>
</dbReference>
<accession>A0A9W9K2B5</accession>
<protein>
    <submittedName>
        <fullName evidence="1">Uncharacterized protein</fullName>
    </submittedName>
</protein>
<proteinExistence type="predicted"/>
<dbReference type="GeneID" id="81360693"/>
<name>A0A9W9K2B5_9EURO</name>
<sequence length="95" mass="10612">MRGAPTGKNTGHEVREKYLYGATQADAQTILMQAFSNLESCPVQVAERVGNATTLYQTEDEQMVIVMVHMHVTERASRYPVGFENTGHPRRTTSI</sequence>
<gene>
    <name evidence="1" type="ORF">N7532_009223</name>
</gene>
<dbReference type="EMBL" id="JAPQKI010000009">
    <property type="protein sequence ID" value="KAJ5090539.1"/>
    <property type="molecule type" value="Genomic_DNA"/>
</dbReference>
<evidence type="ECO:0000313" key="1">
    <source>
        <dbReference type="EMBL" id="KAJ5090539.1"/>
    </source>
</evidence>